<name>A0A0F7L3J2_9VIRU</name>
<reference evidence="2" key="1">
    <citation type="journal article" date="2015" name="Front. Microbiol.">
        <title>Combining genomic sequencing methods to explore viral diversity and reveal potential virus-host interactions.</title>
        <authorList>
            <person name="Chow C.E."/>
            <person name="Winget D.M."/>
            <person name="White R.A.III."/>
            <person name="Hallam S.J."/>
            <person name="Suttle C.A."/>
        </authorList>
    </citation>
    <scope>NUCLEOTIDE SEQUENCE</scope>
    <source>
        <strain evidence="2">Anoxic2_5</strain>
    </source>
</reference>
<feature type="compositionally biased region" description="Basic residues" evidence="1">
    <location>
        <begin position="1"/>
        <end position="11"/>
    </location>
</feature>
<dbReference type="EMBL" id="KR029589">
    <property type="protein sequence ID" value="AKH47134.1"/>
    <property type="molecule type" value="Genomic_DNA"/>
</dbReference>
<feature type="compositionally biased region" description="Low complexity" evidence="1">
    <location>
        <begin position="22"/>
        <end position="31"/>
    </location>
</feature>
<organism evidence="2">
    <name type="scientific">uncultured marine virus</name>
    <dbReference type="NCBI Taxonomy" id="186617"/>
    <lineage>
        <taxon>Viruses</taxon>
        <taxon>environmental samples</taxon>
    </lineage>
</organism>
<protein>
    <submittedName>
        <fullName evidence="2">Uncharacterized protein</fullName>
    </submittedName>
</protein>
<feature type="compositionally biased region" description="Basic residues" evidence="1">
    <location>
        <begin position="43"/>
        <end position="53"/>
    </location>
</feature>
<evidence type="ECO:0000256" key="1">
    <source>
        <dbReference type="SAM" id="MobiDB-lite"/>
    </source>
</evidence>
<sequence length="53" mass="6374">MGLPTRRRLRSGCRSPHSLPQSRRSCCWWSRRGQRPRSPESRRWRRSGGPSRR</sequence>
<proteinExistence type="predicted"/>
<accession>A0A0F7L3J2</accession>
<feature type="region of interest" description="Disordered" evidence="1">
    <location>
        <begin position="1"/>
        <end position="53"/>
    </location>
</feature>
<reference evidence="2" key="2">
    <citation type="submission" date="2015-03" db="EMBL/GenBank/DDBJ databases">
        <authorList>
            <person name="Chow C.-E.T."/>
            <person name="Winget D.M."/>
            <person name="White R.A.III."/>
            <person name="Hallam S.J."/>
            <person name="Suttle C.A."/>
        </authorList>
    </citation>
    <scope>NUCLEOTIDE SEQUENCE</scope>
    <source>
        <strain evidence="2">Anoxic2_5</strain>
    </source>
</reference>
<evidence type="ECO:0000313" key="2">
    <source>
        <dbReference type="EMBL" id="AKH47134.1"/>
    </source>
</evidence>